<dbReference type="PANTHER" id="PTHR11851:SF49">
    <property type="entry name" value="MITOCHONDRIAL-PROCESSING PEPTIDASE SUBUNIT ALPHA"/>
    <property type="match status" value="1"/>
</dbReference>
<dbReference type="Pfam" id="PF00675">
    <property type="entry name" value="Peptidase_M16"/>
    <property type="match status" value="1"/>
</dbReference>
<comment type="function">
    <text evidence="1">Substrate recognition and binding subunit of the essential mitochondrial processing protease (MPP), which cleaves the mitochondrial sequence off newly imported precursors proteins.</text>
</comment>
<name>A0A0F7SSW7_PHARH</name>
<dbReference type="PANTHER" id="PTHR11851">
    <property type="entry name" value="METALLOPROTEASE"/>
    <property type="match status" value="1"/>
</dbReference>
<organism evidence="5">
    <name type="scientific">Phaffia rhodozyma</name>
    <name type="common">Yeast</name>
    <name type="synonym">Xanthophyllomyces dendrorhous</name>
    <dbReference type="NCBI Taxonomy" id="264483"/>
    <lineage>
        <taxon>Eukaryota</taxon>
        <taxon>Fungi</taxon>
        <taxon>Dikarya</taxon>
        <taxon>Basidiomycota</taxon>
        <taxon>Agaricomycotina</taxon>
        <taxon>Tremellomycetes</taxon>
        <taxon>Cystofilobasidiales</taxon>
        <taxon>Mrakiaceae</taxon>
        <taxon>Phaffia</taxon>
    </lineage>
</organism>
<dbReference type="AlphaFoldDB" id="A0A0F7SSW7"/>
<evidence type="ECO:0000313" key="5">
    <source>
        <dbReference type="EMBL" id="CED83640.1"/>
    </source>
</evidence>
<dbReference type="GO" id="GO:0005739">
    <property type="term" value="C:mitochondrion"/>
    <property type="evidence" value="ECO:0007669"/>
    <property type="project" value="TreeGrafter"/>
</dbReference>
<evidence type="ECO:0000259" key="4">
    <source>
        <dbReference type="Pfam" id="PF05193"/>
    </source>
</evidence>
<dbReference type="EMBL" id="LN483157">
    <property type="protein sequence ID" value="CED83640.1"/>
    <property type="molecule type" value="Genomic_DNA"/>
</dbReference>
<dbReference type="InterPro" id="IPR050361">
    <property type="entry name" value="MPP/UQCRC_Complex"/>
</dbReference>
<evidence type="ECO:0000256" key="2">
    <source>
        <dbReference type="ARBA" id="ARBA00007261"/>
    </source>
</evidence>
<accession>A0A0F7SSW7</accession>
<feature type="domain" description="Peptidase M16 C-terminal" evidence="4">
    <location>
        <begin position="213"/>
        <end position="449"/>
    </location>
</feature>
<dbReference type="GO" id="GO:0046872">
    <property type="term" value="F:metal ion binding"/>
    <property type="evidence" value="ECO:0007669"/>
    <property type="project" value="InterPro"/>
</dbReference>
<dbReference type="SUPFAM" id="SSF63411">
    <property type="entry name" value="LuxS/MPP-like metallohydrolase"/>
    <property type="match status" value="2"/>
</dbReference>
<reference evidence="5" key="1">
    <citation type="submission" date="2014-08" db="EMBL/GenBank/DDBJ databases">
        <authorList>
            <person name="Sharma Rahul"/>
            <person name="Thines Marco"/>
        </authorList>
    </citation>
    <scope>NUCLEOTIDE SEQUENCE</scope>
</reference>
<dbReference type="Pfam" id="PF05193">
    <property type="entry name" value="Peptidase_M16_C"/>
    <property type="match status" value="1"/>
</dbReference>
<sequence length="550" mass="59584">MSSRLRNRQMLPSLPALPRLFATSKLSLHRSLSTFAEPPTRITTLPNKIKVATNDVAAHIQAVGVTVAAGSRYETDETRGFSYMLSKLAFKSSSNRSVTDYALDMERYVSTLACHVGRETLLYQAHFPSQNLSPVLSLVSDTMLHPLITPGEVEESLLGASYELMLYDEKADAFLMEVLQNVAFGKKALGRPNLPDPVDVDFTEQGIPPIGTTITPERLQAFRKLWFRPERIVVSGTGMEHDELVKLTEAQFGHLPYVAPIQTGEDSARALSTGWFKSLASSLTPISSPEESVGGLSAAGSMDLIEVPPIGQPAAVYTGGVDIDVRPGMEMCHVFVGFEGLDANDEDVYALAVIQMLLGDGASFSSGGPGKGLLSRFYTGVMIGSHGLENVNSMNLPYSDGGLFAVSLTCMPGVLQKYLNRLAVELASIMKPHNLTYPVQPIELSRAKNRLKSAMLYAQEDPRVEAEDLGAQVMINGKRMPIKEMLAKIDAVSMGDLARVANRVFARGNSGKGKLTVVARGPETVSQVESMVNRAWSSKGLYVGPGTKWV</sequence>
<dbReference type="InterPro" id="IPR007863">
    <property type="entry name" value="Peptidase_M16_C"/>
</dbReference>
<protein>
    <submittedName>
        <fullName evidence="5">Mitochondrial processing peptidase, alpha subunit</fullName>
    </submittedName>
</protein>
<feature type="domain" description="Peptidase M16 N-terminal" evidence="3">
    <location>
        <begin position="52"/>
        <end position="192"/>
    </location>
</feature>
<dbReference type="GO" id="GO:0006627">
    <property type="term" value="P:protein processing involved in protein targeting to mitochondrion"/>
    <property type="evidence" value="ECO:0007669"/>
    <property type="project" value="TreeGrafter"/>
</dbReference>
<comment type="similarity">
    <text evidence="2">Belongs to the peptidase M16 family.</text>
</comment>
<evidence type="ECO:0000259" key="3">
    <source>
        <dbReference type="Pfam" id="PF00675"/>
    </source>
</evidence>
<dbReference type="Gene3D" id="3.30.830.10">
    <property type="entry name" value="Metalloenzyme, LuxS/M16 peptidase-like"/>
    <property type="match status" value="2"/>
</dbReference>
<dbReference type="InterPro" id="IPR011249">
    <property type="entry name" value="Metalloenz_LuxS/M16"/>
</dbReference>
<proteinExistence type="inferred from homology"/>
<dbReference type="InterPro" id="IPR011765">
    <property type="entry name" value="Pept_M16_N"/>
</dbReference>
<evidence type="ECO:0000256" key="1">
    <source>
        <dbReference type="ARBA" id="ARBA00002123"/>
    </source>
</evidence>